<dbReference type="Pfam" id="PF00447">
    <property type="entry name" value="HSF_DNA-bind"/>
    <property type="match status" value="1"/>
</dbReference>
<feature type="compositionally biased region" description="Low complexity" evidence="5">
    <location>
        <begin position="398"/>
        <end position="410"/>
    </location>
</feature>
<feature type="domain" description="HSF-type DNA-binding" evidence="6">
    <location>
        <begin position="626"/>
        <end position="759"/>
    </location>
</feature>
<feature type="region of interest" description="Disordered" evidence="5">
    <location>
        <begin position="171"/>
        <end position="269"/>
    </location>
</feature>
<dbReference type="EMBL" id="JALLPJ020000234">
    <property type="protein sequence ID" value="KAL3797937.1"/>
    <property type="molecule type" value="Genomic_DNA"/>
</dbReference>
<dbReference type="Proteomes" id="UP001530400">
    <property type="component" value="Unassembled WGS sequence"/>
</dbReference>
<organism evidence="7 8">
    <name type="scientific">Cyclotella atomus</name>
    <dbReference type="NCBI Taxonomy" id="382360"/>
    <lineage>
        <taxon>Eukaryota</taxon>
        <taxon>Sar</taxon>
        <taxon>Stramenopiles</taxon>
        <taxon>Ochrophyta</taxon>
        <taxon>Bacillariophyta</taxon>
        <taxon>Coscinodiscophyceae</taxon>
        <taxon>Thalassiosirophycidae</taxon>
        <taxon>Stephanodiscales</taxon>
        <taxon>Stephanodiscaceae</taxon>
        <taxon>Cyclotella</taxon>
    </lineage>
</organism>
<feature type="region of interest" description="Disordered" evidence="5">
    <location>
        <begin position="391"/>
        <end position="459"/>
    </location>
</feature>
<dbReference type="InterPro" id="IPR036390">
    <property type="entry name" value="WH_DNA-bd_sf"/>
</dbReference>
<comment type="similarity">
    <text evidence="4">Belongs to the HSF family.</text>
</comment>
<feature type="compositionally biased region" description="Basic residues" evidence="5">
    <location>
        <begin position="793"/>
        <end position="803"/>
    </location>
</feature>
<feature type="compositionally biased region" description="Basic and acidic residues" evidence="5">
    <location>
        <begin position="1"/>
        <end position="10"/>
    </location>
</feature>
<feature type="compositionally biased region" description="Polar residues" evidence="5">
    <location>
        <begin position="613"/>
        <end position="623"/>
    </location>
</feature>
<feature type="region of interest" description="Disordered" evidence="5">
    <location>
        <begin position="593"/>
        <end position="629"/>
    </location>
</feature>
<evidence type="ECO:0000256" key="2">
    <source>
        <dbReference type="ARBA" id="ARBA00023125"/>
    </source>
</evidence>
<evidence type="ECO:0000313" key="7">
    <source>
        <dbReference type="EMBL" id="KAL3797937.1"/>
    </source>
</evidence>
<feature type="compositionally biased region" description="Polar residues" evidence="5">
    <location>
        <begin position="247"/>
        <end position="269"/>
    </location>
</feature>
<evidence type="ECO:0000256" key="5">
    <source>
        <dbReference type="SAM" id="MobiDB-lite"/>
    </source>
</evidence>
<comment type="caution">
    <text evidence="7">The sequence shown here is derived from an EMBL/GenBank/DDBJ whole genome shotgun (WGS) entry which is preliminary data.</text>
</comment>
<accession>A0ABD3QC56</accession>
<evidence type="ECO:0000259" key="6">
    <source>
        <dbReference type="SMART" id="SM00415"/>
    </source>
</evidence>
<dbReference type="GO" id="GO:0005634">
    <property type="term" value="C:nucleus"/>
    <property type="evidence" value="ECO:0007669"/>
    <property type="project" value="UniProtKB-SubCell"/>
</dbReference>
<sequence>MSHPLSKDDNPDAPSNPVNSTNSDHNDDDKDKIILSLMREPYKSIMHAHFRLLGSDKFVGGNEVEKAVAERVLARLLLTSRNGGGDAVASAAGDSKMKLYKLIRYGKGAIESVDHDWAFHKIRLDLFRRNESTNQWIDAPDNEVNDDDLLAISREEYEELKKNEVHSYVDSYASPKSKGTSPKKSKQSEAKKKPANTALESKVDAQAKNTKKGTSSPKGKSSPPISSSTKSNEIVATTEDLHPAPKTQPTNLVSSAPSNHKSVSSSPTSTEIVLSLRQEPYKSIMYAHFRLFGPNRFTGGSNVEKAVGQRIMDRIVSGDYHDGNVGEVKLYKLSRSGNDSEEISHSVALRKVIQDLNRRGETHNAWMGASESNDNDLLAIKRMEFREMKRGAANSDWKGSSKPKGSSSPQKTKDASPQMERPSSTKPDASAKKNVPAPPKSEPVRKKVPTPPKSNNAKLNKSIALSPSNCSTKVVLSLREEPYKSILSAHFRLFGPERFMGGSVVEKAVGESIMEKIISGGYHEGVVGEVTLYKMHRSGNELEEVSHSVALRKIIQDLNRRKETYKSWRGKDSDDSLWYAISPKKFKELKKQAMRHLAGPNRNDSDSEDADSSMLQLESSTGSKPRRGQFPKVVHDMITEHPRVLCWNDAGDGFFIEDENELASILGQYFRSSVPASFMKQLNHYGWKKMGPERSYYHPLFSREMEFDEAVLEQFHPQRKAATSSRQPDQTDTSALETVSTKRAAFRNACGVIKGITSKRDDEKVVLKHVGPGRPRKHPRPEEARSNTEPPTKRRVGRPRKHPYITPDTEASQKMKRQSVAKPTTETPLQAFKRLKLNLKTSNRPPLSIEAMDKQAEDMLSLEYAYQSTYAARPCTPTEPEVSDWQIDNPLDILADVTELSSGIDESV</sequence>
<dbReference type="InterPro" id="IPR036388">
    <property type="entry name" value="WH-like_DNA-bd_sf"/>
</dbReference>
<comment type="subcellular location">
    <subcellularLocation>
        <location evidence="1">Nucleus</location>
    </subcellularLocation>
</comment>
<feature type="region of interest" description="Disordered" evidence="5">
    <location>
        <begin position="717"/>
        <end position="738"/>
    </location>
</feature>
<feature type="compositionally biased region" description="Low complexity" evidence="5">
    <location>
        <begin position="212"/>
        <end position="231"/>
    </location>
</feature>
<evidence type="ECO:0000256" key="3">
    <source>
        <dbReference type="ARBA" id="ARBA00023242"/>
    </source>
</evidence>
<evidence type="ECO:0000313" key="8">
    <source>
        <dbReference type="Proteomes" id="UP001530400"/>
    </source>
</evidence>
<feature type="compositionally biased region" description="Polar residues" evidence="5">
    <location>
        <begin position="721"/>
        <end position="738"/>
    </location>
</feature>
<proteinExistence type="inferred from homology"/>
<keyword evidence="8" id="KW-1185">Reference proteome</keyword>
<dbReference type="AlphaFoldDB" id="A0ABD3QC56"/>
<dbReference type="SMART" id="SM00415">
    <property type="entry name" value="HSF"/>
    <property type="match status" value="1"/>
</dbReference>
<name>A0ABD3QC56_9STRA</name>
<keyword evidence="3" id="KW-0539">Nucleus</keyword>
<reference evidence="7 8" key="1">
    <citation type="submission" date="2024-10" db="EMBL/GenBank/DDBJ databases">
        <title>Updated reference genomes for cyclostephanoid diatoms.</title>
        <authorList>
            <person name="Roberts W.R."/>
            <person name="Alverson A.J."/>
        </authorList>
    </citation>
    <scope>NUCLEOTIDE SEQUENCE [LARGE SCALE GENOMIC DNA]</scope>
    <source>
        <strain evidence="7 8">AJA010-31</strain>
    </source>
</reference>
<dbReference type="InterPro" id="IPR000232">
    <property type="entry name" value="HSF_DNA-bd"/>
</dbReference>
<evidence type="ECO:0000256" key="1">
    <source>
        <dbReference type="ARBA" id="ARBA00004123"/>
    </source>
</evidence>
<feature type="region of interest" description="Disordered" evidence="5">
    <location>
        <begin position="763"/>
        <end position="825"/>
    </location>
</feature>
<protein>
    <recommendedName>
        <fullName evidence="6">HSF-type DNA-binding domain-containing protein</fullName>
    </recommendedName>
</protein>
<gene>
    <name evidence="7" type="ORF">ACHAWO_001418</name>
</gene>
<keyword evidence="2" id="KW-0238">DNA-binding</keyword>
<dbReference type="Gene3D" id="1.10.10.10">
    <property type="entry name" value="Winged helix-like DNA-binding domain superfamily/Winged helix DNA-binding domain"/>
    <property type="match status" value="1"/>
</dbReference>
<dbReference type="GO" id="GO:0003677">
    <property type="term" value="F:DNA binding"/>
    <property type="evidence" value="ECO:0007669"/>
    <property type="project" value="UniProtKB-KW"/>
</dbReference>
<feature type="region of interest" description="Disordered" evidence="5">
    <location>
        <begin position="1"/>
        <end position="29"/>
    </location>
</feature>
<evidence type="ECO:0000256" key="4">
    <source>
        <dbReference type="RuleBase" id="RU004020"/>
    </source>
</evidence>
<dbReference type="SUPFAM" id="SSF46785">
    <property type="entry name" value="Winged helix' DNA-binding domain"/>
    <property type="match status" value="1"/>
</dbReference>